<dbReference type="InterPro" id="IPR038063">
    <property type="entry name" value="Transpep_catalytic_dom"/>
</dbReference>
<keyword evidence="7 9" id="KW-0573">Peptidoglycan synthesis</keyword>
<feature type="chain" id="PRO_5012855447" evidence="10">
    <location>
        <begin position="24"/>
        <end position="234"/>
    </location>
</feature>
<keyword evidence="10" id="KW-0732">Signal</keyword>
<dbReference type="GO" id="GO:0018104">
    <property type="term" value="P:peptidoglycan-protein cross-linking"/>
    <property type="evidence" value="ECO:0007669"/>
    <property type="project" value="TreeGrafter"/>
</dbReference>
<dbReference type="GO" id="GO:0008360">
    <property type="term" value="P:regulation of cell shape"/>
    <property type="evidence" value="ECO:0007669"/>
    <property type="project" value="UniProtKB-UniRule"/>
</dbReference>
<dbReference type="SUPFAM" id="SSF141523">
    <property type="entry name" value="L,D-transpeptidase catalytic domain-like"/>
    <property type="match status" value="1"/>
</dbReference>
<dbReference type="Pfam" id="PF03734">
    <property type="entry name" value="YkuD"/>
    <property type="match status" value="1"/>
</dbReference>
<evidence type="ECO:0000256" key="4">
    <source>
        <dbReference type="ARBA" id="ARBA00022679"/>
    </source>
</evidence>
<dbReference type="InterPro" id="IPR005490">
    <property type="entry name" value="LD_TPept_cat_dom"/>
</dbReference>
<reference evidence="12 13" key="1">
    <citation type="submission" date="2017-05" db="EMBL/GenBank/DDBJ databases">
        <title>Comparative genomic and metabolic analysis of manganese-oxidizing mechanisms in Celeribater manganoxidans DY25T: its adaption to the environment of polymetallic nodule.</title>
        <authorList>
            <person name="Wang X."/>
        </authorList>
    </citation>
    <scope>NUCLEOTIDE SEQUENCE [LARGE SCALE GENOMIC DNA]</scope>
    <source>
        <strain evidence="12 13">DY25</strain>
    </source>
</reference>
<evidence type="ECO:0000256" key="7">
    <source>
        <dbReference type="ARBA" id="ARBA00022984"/>
    </source>
</evidence>
<dbReference type="EMBL" id="CP021404">
    <property type="protein sequence ID" value="ATI42302.1"/>
    <property type="molecule type" value="Genomic_DNA"/>
</dbReference>
<feature type="domain" description="L,D-TPase catalytic" evidence="11">
    <location>
        <begin position="78"/>
        <end position="215"/>
    </location>
</feature>
<evidence type="ECO:0000256" key="6">
    <source>
        <dbReference type="ARBA" id="ARBA00022960"/>
    </source>
</evidence>
<dbReference type="GO" id="GO:0016757">
    <property type="term" value="F:glycosyltransferase activity"/>
    <property type="evidence" value="ECO:0007669"/>
    <property type="project" value="UniProtKB-KW"/>
</dbReference>
<evidence type="ECO:0000256" key="9">
    <source>
        <dbReference type="PROSITE-ProRule" id="PRU01373"/>
    </source>
</evidence>
<gene>
    <name evidence="12" type="ORF">CBW24_09950</name>
</gene>
<keyword evidence="5" id="KW-0378">Hydrolase</keyword>
<dbReference type="GO" id="GO:0071972">
    <property type="term" value="F:peptidoglycan L,D-transpeptidase activity"/>
    <property type="evidence" value="ECO:0007669"/>
    <property type="project" value="TreeGrafter"/>
</dbReference>
<dbReference type="KEGG" id="cmag:CBW24_09950"/>
<dbReference type="RefSeq" id="WP_097373494.1">
    <property type="nucleotide sequence ID" value="NZ_CP021404.1"/>
</dbReference>
<keyword evidence="8 9" id="KW-0961">Cell wall biogenesis/degradation</keyword>
<evidence type="ECO:0000313" key="12">
    <source>
        <dbReference type="EMBL" id="ATI42302.1"/>
    </source>
</evidence>
<dbReference type="Gene3D" id="2.40.440.10">
    <property type="entry name" value="L,D-transpeptidase catalytic domain-like"/>
    <property type="match status" value="1"/>
</dbReference>
<evidence type="ECO:0000256" key="8">
    <source>
        <dbReference type="ARBA" id="ARBA00023316"/>
    </source>
</evidence>
<dbReference type="GO" id="GO:0071555">
    <property type="term" value="P:cell wall organization"/>
    <property type="evidence" value="ECO:0007669"/>
    <property type="project" value="UniProtKB-UniRule"/>
</dbReference>
<dbReference type="UniPathway" id="UPA00219"/>
<proteinExistence type="inferred from homology"/>
<name>A0A291M042_9RHOB</name>
<dbReference type="PANTHER" id="PTHR30582:SF24">
    <property type="entry name" value="L,D-TRANSPEPTIDASE ERFK_SRFK-RELATED"/>
    <property type="match status" value="1"/>
</dbReference>
<evidence type="ECO:0000259" key="11">
    <source>
        <dbReference type="PROSITE" id="PS52029"/>
    </source>
</evidence>
<dbReference type="Proteomes" id="UP000219050">
    <property type="component" value="Chromosome"/>
</dbReference>
<comment type="similarity">
    <text evidence="2">Belongs to the YkuD family.</text>
</comment>
<accession>A0A291M042</accession>
<evidence type="ECO:0000256" key="1">
    <source>
        <dbReference type="ARBA" id="ARBA00004752"/>
    </source>
</evidence>
<keyword evidence="6 9" id="KW-0133">Cell shape</keyword>
<dbReference type="AlphaFoldDB" id="A0A291M042"/>
<feature type="active site" description="Proton donor/acceptor" evidence="9">
    <location>
        <position position="175"/>
    </location>
</feature>
<keyword evidence="13" id="KW-1185">Reference proteome</keyword>
<evidence type="ECO:0000256" key="2">
    <source>
        <dbReference type="ARBA" id="ARBA00005992"/>
    </source>
</evidence>
<dbReference type="InterPro" id="IPR050979">
    <property type="entry name" value="LD-transpeptidase"/>
</dbReference>
<dbReference type="PROSITE" id="PS52029">
    <property type="entry name" value="LD_TPASE"/>
    <property type="match status" value="1"/>
</dbReference>
<dbReference type="PANTHER" id="PTHR30582">
    <property type="entry name" value="L,D-TRANSPEPTIDASE"/>
    <property type="match status" value="1"/>
</dbReference>
<dbReference type="OrthoDB" id="9795305at2"/>
<keyword evidence="3" id="KW-0328">Glycosyltransferase</keyword>
<dbReference type="PROSITE" id="PS51257">
    <property type="entry name" value="PROKAR_LIPOPROTEIN"/>
    <property type="match status" value="1"/>
</dbReference>
<comment type="pathway">
    <text evidence="1 9">Cell wall biogenesis; peptidoglycan biosynthesis.</text>
</comment>
<dbReference type="CDD" id="cd16913">
    <property type="entry name" value="YkuD_like"/>
    <property type="match status" value="1"/>
</dbReference>
<organism evidence="12 13">
    <name type="scientific">Pacificitalea manganoxidans</name>
    <dbReference type="NCBI Taxonomy" id="1411902"/>
    <lineage>
        <taxon>Bacteria</taxon>
        <taxon>Pseudomonadati</taxon>
        <taxon>Pseudomonadota</taxon>
        <taxon>Alphaproteobacteria</taxon>
        <taxon>Rhodobacterales</taxon>
        <taxon>Paracoccaceae</taxon>
        <taxon>Pacificitalea</taxon>
    </lineage>
</organism>
<feature type="signal peptide" evidence="10">
    <location>
        <begin position="1"/>
        <end position="23"/>
    </location>
</feature>
<evidence type="ECO:0000256" key="5">
    <source>
        <dbReference type="ARBA" id="ARBA00022801"/>
    </source>
</evidence>
<keyword evidence="4" id="KW-0808">Transferase</keyword>
<protein>
    <submittedName>
        <fullName evidence="12">L,D-transpeptidase</fullName>
    </submittedName>
</protein>
<feature type="active site" description="Nucleophile" evidence="9">
    <location>
        <position position="191"/>
    </location>
</feature>
<dbReference type="GO" id="GO:0005576">
    <property type="term" value="C:extracellular region"/>
    <property type="evidence" value="ECO:0007669"/>
    <property type="project" value="TreeGrafter"/>
</dbReference>
<evidence type="ECO:0000313" key="13">
    <source>
        <dbReference type="Proteomes" id="UP000219050"/>
    </source>
</evidence>
<evidence type="ECO:0000256" key="10">
    <source>
        <dbReference type="SAM" id="SignalP"/>
    </source>
</evidence>
<sequence>MIRPFTAPLARIVAALCALTILAACGAAPMEPGVSRELRDMYPTMEDNGWTIPAVPAQYLNDDVKRQIVTYRNDRTPGTIIVDPYSRHLFYIIDGTTAKRYTVGVGKAGRGFAGRGIINHQKDWPSWTPTQRMLKTDPELYGPVAGGMEGGLDNPLGARALYLYRNGRDTLYRIHGTPYPWTVGGMDSAGCIRLFQQDIIDLAKITDNGTQVIVLSEAQSAEDQINRGPLGDGV</sequence>
<evidence type="ECO:0000256" key="3">
    <source>
        <dbReference type="ARBA" id="ARBA00022676"/>
    </source>
</evidence>